<accession>A0A841GJW6</accession>
<dbReference type="AlphaFoldDB" id="A0A841GJW6"/>
<comment type="similarity">
    <text evidence="2 5">Belongs to the histone-like protein H-NS family.</text>
</comment>
<gene>
    <name evidence="9" type="ORF">HNR75_000674</name>
</gene>
<evidence type="ECO:0000313" key="9">
    <source>
        <dbReference type="EMBL" id="MBB6054802.1"/>
    </source>
</evidence>
<dbReference type="PIRSF" id="PIRSF002096">
    <property type="entry name" value="HnS"/>
    <property type="match status" value="1"/>
</dbReference>
<dbReference type="GO" id="GO:0032993">
    <property type="term" value="C:protein-DNA complex"/>
    <property type="evidence" value="ECO:0007669"/>
    <property type="project" value="TreeGrafter"/>
</dbReference>
<proteinExistence type="inferred from homology"/>
<keyword evidence="3" id="KW-0963">Cytoplasm</keyword>
<dbReference type="SMART" id="SM00528">
    <property type="entry name" value="HNS"/>
    <property type="match status" value="1"/>
</dbReference>
<dbReference type="Proteomes" id="UP000585721">
    <property type="component" value="Unassembled WGS sequence"/>
</dbReference>
<dbReference type="PANTHER" id="PTHR38097">
    <property type="match status" value="1"/>
</dbReference>
<evidence type="ECO:0000256" key="6">
    <source>
        <dbReference type="SAM" id="Coils"/>
    </source>
</evidence>
<dbReference type="RefSeq" id="WP_188025605.1">
    <property type="nucleotide sequence ID" value="NZ_JACHGR010000002.1"/>
</dbReference>
<comment type="caution">
    <text evidence="9">The sequence shown here is derived from an EMBL/GenBank/DDBJ whole genome shotgun (WGS) entry which is preliminary data.</text>
</comment>
<dbReference type="PANTHER" id="PTHR38097:SF2">
    <property type="entry name" value="DNA-BINDING PROTEIN STPA"/>
    <property type="match status" value="1"/>
</dbReference>
<dbReference type="SUPFAM" id="SSF81273">
    <property type="entry name" value="H-NS histone-like proteins"/>
    <property type="match status" value="2"/>
</dbReference>
<dbReference type="GO" id="GO:0003681">
    <property type="term" value="F:bent DNA binding"/>
    <property type="evidence" value="ECO:0007669"/>
    <property type="project" value="TreeGrafter"/>
</dbReference>
<organism evidence="9 10">
    <name type="scientific">Tolumonas osonensis</name>
    <dbReference type="NCBI Taxonomy" id="675874"/>
    <lineage>
        <taxon>Bacteria</taxon>
        <taxon>Pseudomonadati</taxon>
        <taxon>Pseudomonadota</taxon>
        <taxon>Gammaproteobacteria</taxon>
        <taxon>Aeromonadales</taxon>
        <taxon>Aeromonadaceae</taxon>
        <taxon>Tolumonas</taxon>
    </lineage>
</organism>
<evidence type="ECO:0000256" key="1">
    <source>
        <dbReference type="ARBA" id="ARBA00004453"/>
    </source>
</evidence>
<dbReference type="InterPro" id="IPR037150">
    <property type="entry name" value="H-NS_C_dom_sf"/>
</dbReference>
<evidence type="ECO:0000256" key="5">
    <source>
        <dbReference type="PIRNR" id="PIRNR002096"/>
    </source>
</evidence>
<dbReference type="EMBL" id="JACHGR010000002">
    <property type="protein sequence ID" value="MBB6054802.1"/>
    <property type="molecule type" value="Genomic_DNA"/>
</dbReference>
<dbReference type="InterPro" id="IPR054180">
    <property type="entry name" value="H-NS-like_N"/>
</dbReference>
<dbReference type="Gene3D" id="1.10.287.1050">
    <property type="entry name" value="H-NS histone-like proteins"/>
    <property type="match status" value="1"/>
</dbReference>
<dbReference type="Gene3D" id="4.10.430.10">
    <property type="entry name" value="Histone-like protein H-NS, C-terminal domain"/>
    <property type="match status" value="1"/>
</dbReference>
<dbReference type="GO" id="GO:0001217">
    <property type="term" value="F:DNA-binding transcription repressor activity"/>
    <property type="evidence" value="ECO:0007669"/>
    <property type="project" value="TreeGrafter"/>
</dbReference>
<protein>
    <recommendedName>
        <fullName evidence="5">DNA-binding protein</fullName>
    </recommendedName>
</protein>
<feature type="coiled-coil region" evidence="6">
    <location>
        <begin position="33"/>
        <end position="67"/>
    </location>
</feature>
<evidence type="ECO:0000256" key="2">
    <source>
        <dbReference type="ARBA" id="ARBA00010610"/>
    </source>
</evidence>
<dbReference type="InterPro" id="IPR027444">
    <property type="entry name" value="H-NS_C_dom"/>
</dbReference>
<evidence type="ECO:0000256" key="4">
    <source>
        <dbReference type="ARBA" id="ARBA00023125"/>
    </source>
</evidence>
<feature type="region of interest" description="Disordered" evidence="7">
    <location>
        <begin position="78"/>
        <end position="115"/>
    </location>
</feature>
<dbReference type="GO" id="GO:0003680">
    <property type="term" value="F:minor groove of adenine-thymine-rich DNA binding"/>
    <property type="evidence" value="ECO:0007669"/>
    <property type="project" value="TreeGrafter"/>
</dbReference>
<evidence type="ECO:0000259" key="8">
    <source>
        <dbReference type="SMART" id="SM00528"/>
    </source>
</evidence>
<dbReference type="FunFam" id="4.10.430.10:FF:000001">
    <property type="entry name" value="DNA-binding protein"/>
    <property type="match status" value="1"/>
</dbReference>
<name>A0A841GJW6_9GAMM</name>
<evidence type="ECO:0000313" key="10">
    <source>
        <dbReference type="Proteomes" id="UP000585721"/>
    </source>
</evidence>
<dbReference type="GO" id="GO:0046983">
    <property type="term" value="F:protein dimerization activity"/>
    <property type="evidence" value="ECO:0007669"/>
    <property type="project" value="InterPro"/>
</dbReference>
<sequence length="135" mass="15723">MSDFLRVFLNVRSLRAVTRELTLEQLNEGFEKLAAIVEERRESEESMRKQQEERTRKISEYKELLRAEGIDIAELLQGQPEAEKTSKRAPRPAKYRYTDADGQEQTWTGQGRQPVPIREAIAQGKSLDDFLIERQ</sequence>
<dbReference type="Pfam" id="PF22470">
    <property type="entry name" value="Histone_HNS_N"/>
    <property type="match status" value="1"/>
</dbReference>
<keyword evidence="4 5" id="KW-0238">DNA-binding</keyword>
<evidence type="ECO:0000256" key="7">
    <source>
        <dbReference type="SAM" id="MobiDB-lite"/>
    </source>
</evidence>
<comment type="subcellular location">
    <subcellularLocation>
        <location evidence="1">Cytoplasm</location>
        <location evidence="1">Nucleoid</location>
    </subcellularLocation>
</comment>
<keyword evidence="6" id="KW-0175">Coiled coil</keyword>
<reference evidence="9 10" key="1">
    <citation type="submission" date="2020-08" db="EMBL/GenBank/DDBJ databases">
        <title>Genomic Encyclopedia of Type Strains, Phase IV (KMG-IV): sequencing the most valuable type-strain genomes for metagenomic binning, comparative biology and taxonomic classification.</title>
        <authorList>
            <person name="Goeker M."/>
        </authorList>
    </citation>
    <scope>NUCLEOTIDE SEQUENCE [LARGE SCALE GENOMIC DNA]</scope>
    <source>
        <strain evidence="9 10">DSM 22975</strain>
    </source>
</reference>
<dbReference type="GO" id="GO:0005829">
    <property type="term" value="C:cytosol"/>
    <property type="evidence" value="ECO:0007669"/>
    <property type="project" value="TreeGrafter"/>
</dbReference>
<feature type="domain" description="DNA-binding protein H-NS-like C-terminal" evidence="8">
    <location>
        <begin position="85"/>
        <end position="132"/>
    </location>
</feature>
<keyword evidence="10" id="KW-1185">Reference proteome</keyword>
<dbReference type="GO" id="GO:0000976">
    <property type="term" value="F:transcription cis-regulatory region binding"/>
    <property type="evidence" value="ECO:0007669"/>
    <property type="project" value="TreeGrafter"/>
</dbReference>
<dbReference type="GO" id="GO:0030527">
    <property type="term" value="F:structural constituent of chromatin"/>
    <property type="evidence" value="ECO:0007669"/>
    <property type="project" value="InterPro"/>
</dbReference>
<dbReference type="GO" id="GO:0009295">
    <property type="term" value="C:nucleoid"/>
    <property type="evidence" value="ECO:0007669"/>
    <property type="project" value="UniProtKB-SubCell"/>
</dbReference>
<dbReference type="InterPro" id="IPR027454">
    <property type="entry name" value="Histone_HNS_N"/>
</dbReference>
<dbReference type="InterPro" id="IPR001801">
    <property type="entry name" value="Histone_HNS"/>
</dbReference>
<dbReference type="Pfam" id="PF00816">
    <property type="entry name" value="Histone_HNS"/>
    <property type="match status" value="1"/>
</dbReference>
<evidence type="ECO:0000256" key="3">
    <source>
        <dbReference type="ARBA" id="ARBA00022490"/>
    </source>
</evidence>